<dbReference type="GO" id="GO:0005789">
    <property type="term" value="C:endoplasmic reticulum membrane"/>
    <property type="evidence" value="ECO:0007669"/>
    <property type="project" value="TreeGrafter"/>
</dbReference>
<dbReference type="InterPro" id="IPR022057">
    <property type="entry name" value="Chs7"/>
</dbReference>
<name>A0A167V116_9AGAM</name>
<dbReference type="PANTHER" id="PTHR35329">
    <property type="entry name" value="CHITIN SYNTHASE EXPORT CHAPERONE"/>
    <property type="match status" value="1"/>
</dbReference>
<evidence type="ECO:0000313" key="3">
    <source>
        <dbReference type="Proteomes" id="UP000076532"/>
    </source>
</evidence>
<dbReference type="AlphaFoldDB" id="A0A167V116"/>
<dbReference type="GO" id="GO:0006457">
    <property type="term" value="P:protein folding"/>
    <property type="evidence" value="ECO:0007669"/>
    <property type="project" value="TreeGrafter"/>
</dbReference>
<gene>
    <name evidence="2" type="ORF">FIBSPDRAFT_843882</name>
</gene>
<dbReference type="OrthoDB" id="5582162at2759"/>
<protein>
    <submittedName>
        <fullName evidence="2">Uncharacterized protein</fullName>
    </submittedName>
</protein>
<dbReference type="GO" id="GO:0051082">
    <property type="term" value="F:unfolded protein binding"/>
    <property type="evidence" value="ECO:0007669"/>
    <property type="project" value="TreeGrafter"/>
</dbReference>
<organism evidence="2 3">
    <name type="scientific">Athelia psychrophila</name>
    <dbReference type="NCBI Taxonomy" id="1759441"/>
    <lineage>
        <taxon>Eukaryota</taxon>
        <taxon>Fungi</taxon>
        <taxon>Dikarya</taxon>
        <taxon>Basidiomycota</taxon>
        <taxon>Agaricomycotina</taxon>
        <taxon>Agaricomycetes</taxon>
        <taxon>Agaricomycetidae</taxon>
        <taxon>Atheliales</taxon>
        <taxon>Atheliaceae</taxon>
        <taxon>Athelia</taxon>
    </lineage>
</organism>
<dbReference type="EMBL" id="KV417915">
    <property type="protein sequence ID" value="KZP04524.1"/>
    <property type="molecule type" value="Genomic_DNA"/>
</dbReference>
<dbReference type="PANTHER" id="PTHR35329:SF1">
    <property type="entry name" value="CHITIN SYNTHASE EXPORT CHAPERONE"/>
    <property type="match status" value="1"/>
</dbReference>
<reference evidence="2 3" key="1">
    <citation type="journal article" date="2016" name="Mol. Biol. Evol.">
        <title>Comparative Genomics of Early-Diverging Mushroom-Forming Fungi Provides Insights into the Origins of Lignocellulose Decay Capabilities.</title>
        <authorList>
            <person name="Nagy L.G."/>
            <person name="Riley R."/>
            <person name="Tritt A."/>
            <person name="Adam C."/>
            <person name="Daum C."/>
            <person name="Floudas D."/>
            <person name="Sun H."/>
            <person name="Yadav J.S."/>
            <person name="Pangilinan J."/>
            <person name="Larsson K.H."/>
            <person name="Matsuura K."/>
            <person name="Barry K."/>
            <person name="Labutti K."/>
            <person name="Kuo R."/>
            <person name="Ohm R.A."/>
            <person name="Bhattacharya S.S."/>
            <person name="Shirouzu T."/>
            <person name="Yoshinaga Y."/>
            <person name="Martin F.M."/>
            <person name="Grigoriev I.V."/>
            <person name="Hibbett D.S."/>
        </authorList>
    </citation>
    <scope>NUCLEOTIDE SEQUENCE [LARGE SCALE GENOMIC DNA]</scope>
    <source>
        <strain evidence="2 3">CBS 109695</strain>
    </source>
</reference>
<proteinExistence type="predicted"/>
<evidence type="ECO:0000313" key="2">
    <source>
        <dbReference type="EMBL" id="KZP04524.1"/>
    </source>
</evidence>
<keyword evidence="1" id="KW-0472">Membrane</keyword>
<dbReference type="Proteomes" id="UP000076532">
    <property type="component" value="Unassembled WGS sequence"/>
</dbReference>
<keyword evidence="3" id="KW-1185">Reference proteome</keyword>
<keyword evidence="1" id="KW-1133">Transmembrane helix</keyword>
<dbReference type="STRING" id="436010.A0A167V116"/>
<feature type="transmembrane region" description="Helical" evidence="1">
    <location>
        <begin position="87"/>
        <end position="106"/>
    </location>
</feature>
<accession>A0A167V116</accession>
<sequence>MHFTHVFGPSSPLNELTSIPVFVLTRYGMLRAATPICLVLIAYIGLGVLNEVRPMWFYVPSGVLFALSQLDYFLLNKLICKGMHAKIDGSFVASICETAAVGVLYLTRRGITKES</sequence>
<feature type="transmembrane region" description="Helical" evidence="1">
    <location>
        <begin position="32"/>
        <end position="49"/>
    </location>
</feature>
<keyword evidence="1" id="KW-0812">Transmembrane</keyword>
<dbReference type="Pfam" id="PF12271">
    <property type="entry name" value="Chs7"/>
    <property type="match status" value="1"/>
</dbReference>
<feature type="transmembrane region" description="Helical" evidence="1">
    <location>
        <begin position="55"/>
        <end position="75"/>
    </location>
</feature>
<evidence type="ECO:0000256" key="1">
    <source>
        <dbReference type="SAM" id="Phobius"/>
    </source>
</evidence>